<sequence>MTNDNTLDVEFDDVEHDEGDETGRLIRPYAITGGRTGAETDISLEAQIQASHRADELVGAYRWEAARLIELVQAPTALIEIAARLELPIGVARVLVADLVDDGAVVLHVPQPTQNFSSLLERVLDGVRNL</sequence>
<dbReference type="InterPro" id="IPR007995">
    <property type="entry name" value="DUF742"/>
</dbReference>
<dbReference type="RefSeq" id="WP_133870729.1">
    <property type="nucleotide sequence ID" value="NZ_SOAU01000001.1"/>
</dbReference>
<proteinExistence type="predicted"/>
<organism evidence="1 2">
    <name type="scientific">Ilumatobacter fluminis</name>
    <dbReference type="NCBI Taxonomy" id="467091"/>
    <lineage>
        <taxon>Bacteria</taxon>
        <taxon>Bacillati</taxon>
        <taxon>Actinomycetota</taxon>
        <taxon>Acidimicrobiia</taxon>
        <taxon>Acidimicrobiales</taxon>
        <taxon>Ilumatobacteraceae</taxon>
        <taxon>Ilumatobacter</taxon>
    </lineage>
</organism>
<comment type="caution">
    <text evidence="1">The sequence shown here is derived from an EMBL/GenBank/DDBJ whole genome shotgun (WGS) entry which is preliminary data.</text>
</comment>
<evidence type="ECO:0000313" key="2">
    <source>
        <dbReference type="Proteomes" id="UP000294558"/>
    </source>
</evidence>
<gene>
    <name evidence="1" type="ORF">BDK89_4139</name>
</gene>
<dbReference type="Pfam" id="PF05331">
    <property type="entry name" value="DUF742"/>
    <property type="match status" value="1"/>
</dbReference>
<dbReference type="EMBL" id="SOAU01000001">
    <property type="protein sequence ID" value="TDT18518.1"/>
    <property type="molecule type" value="Genomic_DNA"/>
</dbReference>
<dbReference type="AlphaFoldDB" id="A0A4V3EJJ0"/>
<reference evidence="1 2" key="1">
    <citation type="submission" date="2019-03" db="EMBL/GenBank/DDBJ databases">
        <title>Sequencing the genomes of 1000 actinobacteria strains.</title>
        <authorList>
            <person name="Klenk H.-P."/>
        </authorList>
    </citation>
    <scope>NUCLEOTIDE SEQUENCE [LARGE SCALE GENOMIC DNA]</scope>
    <source>
        <strain evidence="1 2">DSM 18936</strain>
    </source>
</reference>
<dbReference type="OrthoDB" id="4274007at2"/>
<accession>A0A4V3EJJ0</accession>
<dbReference type="PANTHER" id="PTHR36221">
    <property type="entry name" value="DUF742 DOMAIN-CONTAINING PROTEIN"/>
    <property type="match status" value="1"/>
</dbReference>
<protein>
    <submittedName>
        <fullName evidence="1">Uncharacterized protein DUF742</fullName>
    </submittedName>
</protein>
<evidence type="ECO:0000313" key="1">
    <source>
        <dbReference type="EMBL" id="TDT18518.1"/>
    </source>
</evidence>
<dbReference type="PANTHER" id="PTHR36221:SF1">
    <property type="entry name" value="DUF742 DOMAIN-CONTAINING PROTEIN"/>
    <property type="match status" value="1"/>
</dbReference>
<dbReference type="Proteomes" id="UP000294558">
    <property type="component" value="Unassembled WGS sequence"/>
</dbReference>
<keyword evidence="2" id="KW-1185">Reference proteome</keyword>
<name>A0A4V3EJJ0_9ACTN</name>